<evidence type="ECO:0000256" key="2">
    <source>
        <dbReference type="ARBA" id="ARBA00005619"/>
    </source>
</evidence>
<dbReference type="EMBL" id="HBUF01631756">
    <property type="protein sequence ID" value="CAG6783320.1"/>
    <property type="molecule type" value="Transcribed_RNA"/>
</dbReference>
<dbReference type="EMBL" id="HBUF01359735">
    <property type="protein sequence ID" value="CAG6720018.1"/>
    <property type="molecule type" value="Transcribed_RNA"/>
</dbReference>
<evidence type="ECO:0000313" key="12">
    <source>
        <dbReference type="EMBL" id="CAG6720019.1"/>
    </source>
</evidence>
<dbReference type="GO" id="GO:0006886">
    <property type="term" value="P:intracellular protein transport"/>
    <property type="evidence" value="ECO:0007669"/>
    <property type="project" value="TreeGrafter"/>
</dbReference>
<comment type="subcellular location">
    <subcellularLocation>
        <location evidence="1">Endoplasmic reticulum membrane</location>
        <topology evidence="1">Single-pass membrane protein</topology>
    </subcellularLocation>
</comment>
<comment type="similarity">
    <text evidence="2">Belongs to the SRP receptor beta subunit family.</text>
</comment>
<dbReference type="EMBL" id="HBUF01359736">
    <property type="protein sequence ID" value="CAG6720019.1"/>
    <property type="molecule type" value="Transcribed_RNA"/>
</dbReference>
<accession>A0A8D8Y694</accession>
<dbReference type="PANTHER" id="PTHR45909:SF1">
    <property type="entry name" value="ADP-RIBOSYLATION FACTOR-RELATED PROTEIN 1"/>
    <property type="match status" value="1"/>
</dbReference>
<evidence type="ECO:0000256" key="5">
    <source>
        <dbReference type="ARBA" id="ARBA00022741"/>
    </source>
</evidence>
<dbReference type="EMBL" id="HBUF01088788">
    <property type="protein sequence ID" value="CAG6635058.1"/>
    <property type="molecule type" value="Transcribed_RNA"/>
</dbReference>
<evidence type="ECO:0000256" key="8">
    <source>
        <dbReference type="ARBA" id="ARBA00023134"/>
    </source>
</evidence>
<dbReference type="GO" id="GO:0043001">
    <property type="term" value="P:Golgi to plasma membrane protein transport"/>
    <property type="evidence" value="ECO:0007669"/>
    <property type="project" value="TreeGrafter"/>
</dbReference>
<dbReference type="CDD" id="cd04105">
    <property type="entry name" value="SR_beta"/>
    <property type="match status" value="1"/>
</dbReference>
<dbReference type="Pfam" id="PF09439">
    <property type="entry name" value="SRPRB"/>
    <property type="match status" value="1"/>
</dbReference>
<evidence type="ECO:0000256" key="4">
    <source>
        <dbReference type="ARBA" id="ARBA00022692"/>
    </source>
</evidence>
<evidence type="ECO:0000256" key="11">
    <source>
        <dbReference type="SAM" id="Phobius"/>
    </source>
</evidence>
<keyword evidence="4 11" id="KW-0812">Transmembrane</keyword>
<keyword evidence="6" id="KW-0256">Endoplasmic reticulum</keyword>
<dbReference type="InterPro" id="IPR024156">
    <property type="entry name" value="Small_GTPase_ARF"/>
</dbReference>
<evidence type="ECO:0000256" key="3">
    <source>
        <dbReference type="ARBA" id="ARBA00020256"/>
    </source>
</evidence>
<dbReference type="EMBL" id="HBUF01088789">
    <property type="protein sequence ID" value="CAG6635061.1"/>
    <property type="molecule type" value="Transcribed_RNA"/>
</dbReference>
<dbReference type="GO" id="GO:0034067">
    <property type="term" value="P:protein localization to Golgi apparatus"/>
    <property type="evidence" value="ECO:0007669"/>
    <property type="project" value="TreeGrafter"/>
</dbReference>
<dbReference type="Gene3D" id="3.40.50.300">
    <property type="entry name" value="P-loop containing nucleotide triphosphate hydrolases"/>
    <property type="match status" value="1"/>
</dbReference>
<proteinExistence type="inferred from homology"/>
<dbReference type="EMBL" id="HBUF01631755">
    <property type="protein sequence ID" value="CAG6783319.1"/>
    <property type="molecule type" value="Transcribed_RNA"/>
</dbReference>
<dbReference type="InterPro" id="IPR027417">
    <property type="entry name" value="P-loop_NTPase"/>
</dbReference>
<dbReference type="GO" id="GO:0003924">
    <property type="term" value="F:GTPase activity"/>
    <property type="evidence" value="ECO:0007669"/>
    <property type="project" value="TreeGrafter"/>
</dbReference>
<evidence type="ECO:0000256" key="1">
    <source>
        <dbReference type="ARBA" id="ARBA00004389"/>
    </source>
</evidence>
<keyword evidence="9 11" id="KW-0472">Membrane</keyword>
<feature type="transmembrane region" description="Helical" evidence="11">
    <location>
        <begin position="29"/>
        <end position="50"/>
    </location>
</feature>
<dbReference type="EMBL" id="HBUF01088790">
    <property type="protein sequence ID" value="CAG6635064.1"/>
    <property type="molecule type" value="Transcribed_RNA"/>
</dbReference>
<evidence type="ECO:0000256" key="6">
    <source>
        <dbReference type="ARBA" id="ARBA00022824"/>
    </source>
</evidence>
<dbReference type="GO" id="GO:0005794">
    <property type="term" value="C:Golgi apparatus"/>
    <property type="evidence" value="ECO:0007669"/>
    <property type="project" value="TreeGrafter"/>
</dbReference>
<dbReference type="PANTHER" id="PTHR45909">
    <property type="entry name" value="ADP-RIBOSYLATION FACTOR-RELATED PROTEIN 1"/>
    <property type="match status" value="1"/>
</dbReference>
<dbReference type="EMBL" id="HBUF01631758">
    <property type="protein sequence ID" value="CAG6783322.1"/>
    <property type="molecule type" value="Transcribed_RNA"/>
</dbReference>
<dbReference type="GO" id="GO:0005789">
    <property type="term" value="C:endoplasmic reticulum membrane"/>
    <property type="evidence" value="ECO:0007669"/>
    <property type="project" value="UniProtKB-SubCell"/>
</dbReference>
<evidence type="ECO:0000256" key="9">
    <source>
        <dbReference type="ARBA" id="ARBA00023136"/>
    </source>
</evidence>
<keyword evidence="8" id="KW-0342">GTP-binding</keyword>
<evidence type="ECO:0000256" key="10">
    <source>
        <dbReference type="ARBA" id="ARBA00023170"/>
    </source>
</evidence>
<keyword evidence="5" id="KW-0547">Nucleotide-binding</keyword>
<keyword evidence="10 12" id="KW-0675">Receptor</keyword>
<dbReference type="SUPFAM" id="SSF52540">
    <property type="entry name" value="P-loop containing nucleoside triphosphate hydrolases"/>
    <property type="match status" value="1"/>
</dbReference>
<evidence type="ECO:0000256" key="7">
    <source>
        <dbReference type="ARBA" id="ARBA00022989"/>
    </source>
</evidence>
<dbReference type="EMBL" id="HBUF01631757">
    <property type="protein sequence ID" value="CAG6783321.1"/>
    <property type="molecule type" value="Transcribed_RNA"/>
</dbReference>
<name>A0A8D8Y694_9HEMI</name>
<protein>
    <recommendedName>
        <fullName evidence="3">Signal recognition particle receptor subunit beta</fullName>
    </recommendedName>
</protein>
<reference evidence="12" key="1">
    <citation type="submission" date="2021-05" db="EMBL/GenBank/DDBJ databases">
        <authorList>
            <person name="Alioto T."/>
            <person name="Alioto T."/>
            <person name="Gomez Garrido J."/>
        </authorList>
    </citation>
    <scope>NUCLEOTIDE SEQUENCE</scope>
</reference>
<sequence length="255" mass="28619">MDPKSKSPVKNVPNGKIRLSSLISDNSDVLLIITTLAVLFLTLVFLFFKFRKATQKVVLLSGLSLSGKTLLFARLVYSKYFESCTSLKENVGSFTHDKKQIKIVDLPGEDRLRGKYFDKYKGSAKGIVYVLDSATVQKSLRDVAESLYVILADSQVQSSRVKILVCCNKQDQTLAKSSTVVKTLLQKELNLVRRTKSNQLDDTEDVSASRTILGDPDKEFEFNDLYNQVSFCDTMGLNGTEDYDVEPLQDWMATL</sequence>
<keyword evidence="7 11" id="KW-1133">Transmembrane helix</keyword>
<dbReference type="GO" id="GO:0005525">
    <property type="term" value="F:GTP binding"/>
    <property type="evidence" value="ECO:0007669"/>
    <property type="project" value="UniProtKB-KW"/>
</dbReference>
<dbReference type="InterPro" id="IPR019009">
    <property type="entry name" value="SRP_receptor_beta_su"/>
</dbReference>
<dbReference type="AlphaFoldDB" id="A0A8D8Y694"/>
<organism evidence="12">
    <name type="scientific">Cacopsylla melanoneura</name>
    <dbReference type="NCBI Taxonomy" id="428564"/>
    <lineage>
        <taxon>Eukaryota</taxon>
        <taxon>Metazoa</taxon>
        <taxon>Ecdysozoa</taxon>
        <taxon>Arthropoda</taxon>
        <taxon>Hexapoda</taxon>
        <taxon>Insecta</taxon>
        <taxon>Pterygota</taxon>
        <taxon>Neoptera</taxon>
        <taxon>Paraneoptera</taxon>
        <taxon>Hemiptera</taxon>
        <taxon>Sternorrhyncha</taxon>
        <taxon>Psylloidea</taxon>
        <taxon>Psyllidae</taxon>
        <taxon>Psyllinae</taxon>
        <taxon>Cacopsylla</taxon>
    </lineage>
</organism>